<dbReference type="OrthoDB" id="5483347at2"/>
<proteinExistence type="predicted"/>
<keyword evidence="1" id="KW-0732">Signal</keyword>
<dbReference type="EMBL" id="CP012333">
    <property type="protein sequence ID" value="AKV04285.1"/>
    <property type="molecule type" value="Genomic_DNA"/>
</dbReference>
<evidence type="ECO:0008006" key="4">
    <source>
        <dbReference type="Google" id="ProtNLM"/>
    </source>
</evidence>
<dbReference type="InterPro" id="IPR006624">
    <property type="entry name" value="Beta-propeller_rpt_TECPR"/>
</dbReference>
<organism evidence="2 3">
    <name type="scientific">Labilithrix luteola</name>
    <dbReference type="NCBI Taxonomy" id="1391654"/>
    <lineage>
        <taxon>Bacteria</taxon>
        <taxon>Pseudomonadati</taxon>
        <taxon>Myxococcota</taxon>
        <taxon>Polyangia</taxon>
        <taxon>Polyangiales</taxon>
        <taxon>Labilitrichaceae</taxon>
        <taxon>Labilithrix</taxon>
    </lineage>
</organism>
<feature type="chain" id="PRO_5005467294" description="Type IV fimbrial biogenesis protein PilY1" evidence="1">
    <location>
        <begin position="28"/>
        <end position="416"/>
    </location>
</feature>
<dbReference type="KEGG" id="llu:AKJ09_10948"/>
<dbReference type="SMART" id="SM00706">
    <property type="entry name" value="TECPR"/>
    <property type="match status" value="3"/>
</dbReference>
<dbReference type="PATRIC" id="fig|1391654.3.peg.11093"/>
<dbReference type="STRING" id="1391654.AKJ09_10948"/>
<protein>
    <recommendedName>
        <fullName evidence="4">Type IV fimbrial biogenesis protein PilY1</fullName>
    </recommendedName>
</protein>
<evidence type="ECO:0000313" key="3">
    <source>
        <dbReference type="Proteomes" id="UP000064967"/>
    </source>
</evidence>
<accession>A0A0K1QFU1</accession>
<dbReference type="AlphaFoldDB" id="A0A0K1QFU1"/>
<dbReference type="RefSeq" id="WP_146654921.1">
    <property type="nucleotide sequence ID" value="NZ_CP012333.1"/>
</dbReference>
<evidence type="ECO:0000256" key="1">
    <source>
        <dbReference type="SAM" id="SignalP"/>
    </source>
</evidence>
<gene>
    <name evidence="2" type="ORF">AKJ09_10948</name>
</gene>
<dbReference type="Proteomes" id="UP000064967">
    <property type="component" value="Chromosome"/>
</dbReference>
<reference evidence="2 3" key="1">
    <citation type="submission" date="2015-08" db="EMBL/GenBank/DDBJ databases">
        <authorList>
            <person name="Babu N.S."/>
            <person name="Beckwith C.J."/>
            <person name="Beseler K.G."/>
            <person name="Brison A."/>
            <person name="Carone J.V."/>
            <person name="Caskin T.P."/>
            <person name="Diamond M."/>
            <person name="Durham M.E."/>
            <person name="Foxe J.M."/>
            <person name="Go M."/>
            <person name="Henderson B.A."/>
            <person name="Jones I.B."/>
            <person name="McGettigan J.A."/>
            <person name="Micheletti S.J."/>
            <person name="Nasrallah M.E."/>
            <person name="Ortiz D."/>
            <person name="Piller C.R."/>
            <person name="Privatt S.R."/>
            <person name="Schneider S.L."/>
            <person name="Sharp S."/>
            <person name="Smith T.C."/>
            <person name="Stanton J.D."/>
            <person name="Ullery H.E."/>
            <person name="Wilson R.J."/>
            <person name="Serrano M.G."/>
            <person name="Buck G."/>
            <person name="Lee V."/>
            <person name="Wang Y."/>
            <person name="Carvalho R."/>
            <person name="Voegtly L."/>
            <person name="Shi R."/>
            <person name="Duckworth R."/>
            <person name="Johnson A."/>
            <person name="Loviza R."/>
            <person name="Walstead R."/>
            <person name="Shah Z."/>
            <person name="Kiflezghi M."/>
            <person name="Wade K."/>
            <person name="Ball S.L."/>
            <person name="Bradley K.W."/>
            <person name="Asai D.J."/>
            <person name="Bowman C.A."/>
            <person name="Russell D.A."/>
            <person name="Pope W.H."/>
            <person name="Jacobs-Sera D."/>
            <person name="Hendrix R.W."/>
            <person name="Hatfull G.F."/>
        </authorList>
    </citation>
    <scope>NUCLEOTIDE SEQUENCE [LARGE SCALE GENOMIC DNA]</scope>
    <source>
        <strain evidence="2 3">DSM 27648</strain>
    </source>
</reference>
<name>A0A0K1QFU1_9BACT</name>
<evidence type="ECO:0000313" key="2">
    <source>
        <dbReference type="EMBL" id="AKV04285.1"/>
    </source>
</evidence>
<keyword evidence="3" id="KW-1185">Reference proteome</keyword>
<feature type="signal peptide" evidence="1">
    <location>
        <begin position="1"/>
        <end position="27"/>
    </location>
</feature>
<sequence>MTFSTLSLSRRATFALVMLGLSLAAVAAACAENQEVTTRDPDAGITTIPGVDAAEVDATDAADAGCSDDAADCGAPAPVCNAEWCPVDTKITDERIGLSAVWGSSANDVWVVGSGGTALHWDGATWATTSVGSLYSLYAVWGSGPNDVWAVSTPGALYHTTGFVDGTAQWSRVTDIADGGVDTLSLGKVARAVWGTSASDVWIGGDAFSRKGSSTLWGGFRTSAPDGGASDAGIAWTSISNNHITSIWGSGPEDIWIVGPGSRGVQYGGSSAAHTDGTLADGGVPVWTAFDTQSAYVLHAVWGSGAGDVWAVGERGSIRHFTGGATRWSIAPSPTTSTLRSVWGSSPSDVWIVGDEGTLLHYDGTTWAPATAAFEPEKTTNLYGVWGAGPNDVWAVGSRGVFHYSGPKPDAEGADR</sequence>